<dbReference type="PANTHER" id="PTHR15893">
    <property type="entry name" value="RIBOSOMAL PROTEIN L27"/>
    <property type="match status" value="1"/>
</dbReference>
<keyword evidence="6" id="KW-0687">Ribonucleoprotein</keyword>
<evidence type="ECO:0000256" key="9">
    <source>
        <dbReference type="SAM" id="MobiDB-lite"/>
    </source>
</evidence>
<dbReference type="GO" id="GO:0005743">
    <property type="term" value="C:mitochondrial inner membrane"/>
    <property type="evidence" value="ECO:0007669"/>
    <property type="project" value="UniProtKB-ARBA"/>
</dbReference>
<dbReference type="EMBL" id="GGMS01016736">
    <property type="protein sequence ID" value="MBY85939.1"/>
    <property type="molecule type" value="Transcribed_RNA"/>
</dbReference>
<dbReference type="InterPro" id="IPR001684">
    <property type="entry name" value="Ribosomal_bL27"/>
</dbReference>
<dbReference type="PRINTS" id="PR00063">
    <property type="entry name" value="RIBOSOMALL27"/>
</dbReference>
<dbReference type="SUPFAM" id="SSF110324">
    <property type="entry name" value="Ribosomal L27 protein-like"/>
    <property type="match status" value="1"/>
</dbReference>
<dbReference type="RefSeq" id="XP_025416380.1">
    <property type="nucleotide sequence ID" value="XM_025560595.1"/>
</dbReference>
<evidence type="ECO:0000313" key="10">
    <source>
        <dbReference type="EMBL" id="MBY85939.1"/>
    </source>
</evidence>
<dbReference type="AlphaFoldDB" id="A0A2S2R7E1"/>
<feature type="region of interest" description="Disordered" evidence="9">
    <location>
        <begin position="28"/>
        <end position="48"/>
    </location>
</feature>
<reference evidence="10" key="1">
    <citation type="submission" date="2018-04" db="EMBL/GenBank/DDBJ databases">
        <title>Transcriptome assembly of Sipha flava.</title>
        <authorList>
            <person name="Scully E.D."/>
            <person name="Geib S.M."/>
            <person name="Palmer N.A."/>
            <person name="Koch K."/>
            <person name="Bradshaw J."/>
            <person name="Heng-Moss T."/>
            <person name="Sarath G."/>
        </authorList>
    </citation>
    <scope>NUCLEOTIDE SEQUENCE</scope>
</reference>
<comment type="subcellular location">
    <subcellularLocation>
        <location evidence="1">Mitochondrion</location>
    </subcellularLocation>
</comment>
<sequence>MITMLNTSSFSNIISSVGTLLLRNSVRHASKKSGTSSSNVGGRVRPKHRGIRYNDGREVTAGTMLVLQRTLRFHPGLHVGFGRNGTLFALEAGKVVVSCEKFDPFWEHTWVQRIYGHRKGQTIYKKYFNIIPEPQHNRFKLIESN</sequence>
<keyword evidence="3" id="KW-0809">Transit peptide</keyword>
<proteinExistence type="inferred from homology"/>
<evidence type="ECO:0000313" key="11">
    <source>
        <dbReference type="Proteomes" id="UP000694846"/>
    </source>
</evidence>
<evidence type="ECO:0000256" key="1">
    <source>
        <dbReference type="ARBA" id="ARBA00004173"/>
    </source>
</evidence>
<dbReference type="Proteomes" id="UP000694846">
    <property type="component" value="Unplaced"/>
</dbReference>
<evidence type="ECO:0000256" key="4">
    <source>
        <dbReference type="ARBA" id="ARBA00022980"/>
    </source>
</evidence>
<dbReference type="OrthoDB" id="1867012at2759"/>
<evidence type="ECO:0000313" key="12">
    <source>
        <dbReference type="RefSeq" id="XP_025416380.1"/>
    </source>
</evidence>
<keyword evidence="5" id="KW-0496">Mitochondrion</keyword>
<dbReference type="GO" id="GO:0003735">
    <property type="term" value="F:structural constituent of ribosome"/>
    <property type="evidence" value="ECO:0007669"/>
    <property type="project" value="InterPro"/>
</dbReference>
<keyword evidence="4 10" id="KW-0689">Ribosomal protein</keyword>
<evidence type="ECO:0000256" key="2">
    <source>
        <dbReference type="ARBA" id="ARBA00010797"/>
    </source>
</evidence>
<comment type="similarity">
    <text evidence="2">Belongs to the bacterial ribosomal protein bL27 family.</text>
</comment>
<dbReference type="FunFam" id="2.40.50.100:FF:000031">
    <property type="entry name" value="39S ribosomal protein L27, mitochondrial"/>
    <property type="match status" value="1"/>
</dbReference>
<keyword evidence="11" id="KW-1185">Reference proteome</keyword>
<evidence type="ECO:0000256" key="3">
    <source>
        <dbReference type="ARBA" id="ARBA00022946"/>
    </source>
</evidence>
<dbReference type="GO" id="GO:0005762">
    <property type="term" value="C:mitochondrial large ribosomal subunit"/>
    <property type="evidence" value="ECO:0007669"/>
    <property type="project" value="TreeGrafter"/>
</dbReference>
<dbReference type="Pfam" id="PF01016">
    <property type="entry name" value="Ribosomal_L27"/>
    <property type="match status" value="1"/>
</dbReference>
<name>A0A2S2R7E1_9HEMI</name>
<organism evidence="10">
    <name type="scientific">Sipha flava</name>
    <name type="common">yellow sugarcane aphid</name>
    <dbReference type="NCBI Taxonomy" id="143950"/>
    <lineage>
        <taxon>Eukaryota</taxon>
        <taxon>Metazoa</taxon>
        <taxon>Ecdysozoa</taxon>
        <taxon>Arthropoda</taxon>
        <taxon>Hexapoda</taxon>
        <taxon>Insecta</taxon>
        <taxon>Pterygota</taxon>
        <taxon>Neoptera</taxon>
        <taxon>Paraneoptera</taxon>
        <taxon>Hemiptera</taxon>
        <taxon>Sternorrhyncha</taxon>
        <taxon>Aphidomorpha</taxon>
        <taxon>Aphidoidea</taxon>
        <taxon>Aphididae</taxon>
        <taxon>Sipha</taxon>
    </lineage>
</organism>
<protein>
    <recommendedName>
        <fullName evidence="7">Large ribosomal subunit protein bL27m</fullName>
    </recommendedName>
    <alternativeName>
        <fullName evidence="8">39S ribosomal protein L27, mitochondrial</fullName>
    </alternativeName>
</protein>
<dbReference type="GO" id="GO:0006412">
    <property type="term" value="P:translation"/>
    <property type="evidence" value="ECO:0007669"/>
    <property type="project" value="InterPro"/>
</dbReference>
<reference evidence="12" key="2">
    <citation type="submission" date="2025-04" db="UniProtKB">
        <authorList>
            <consortium name="RefSeq"/>
        </authorList>
    </citation>
    <scope>IDENTIFICATION</scope>
    <source>
        <tissue evidence="12">Whole body</tissue>
    </source>
</reference>
<dbReference type="PANTHER" id="PTHR15893:SF0">
    <property type="entry name" value="LARGE RIBOSOMAL SUBUNIT PROTEIN BL27M"/>
    <property type="match status" value="1"/>
</dbReference>
<dbReference type="Gene3D" id="2.40.50.100">
    <property type="match status" value="1"/>
</dbReference>
<gene>
    <name evidence="10" type="primary">Mrpl27</name>
    <name evidence="12" type="synonym">LOC112687718</name>
    <name evidence="10" type="ORF">g.162777</name>
</gene>
<evidence type="ECO:0000256" key="7">
    <source>
        <dbReference type="ARBA" id="ARBA00035267"/>
    </source>
</evidence>
<evidence type="ECO:0000256" key="5">
    <source>
        <dbReference type="ARBA" id="ARBA00023128"/>
    </source>
</evidence>
<accession>A0A2S2R7E1</accession>
<evidence type="ECO:0000256" key="8">
    <source>
        <dbReference type="ARBA" id="ARBA00076963"/>
    </source>
</evidence>
<evidence type="ECO:0000256" key="6">
    <source>
        <dbReference type="ARBA" id="ARBA00023274"/>
    </source>
</evidence>